<evidence type="ECO:0000313" key="1">
    <source>
        <dbReference type="EMBL" id="MCM2436431.1"/>
    </source>
</evidence>
<comment type="caution">
    <text evidence="1">The sequence shown here is derived from an EMBL/GenBank/DDBJ whole genome shotgun (WGS) entry which is preliminary data.</text>
</comment>
<protein>
    <submittedName>
        <fullName evidence="1">Uncharacterized protein</fullName>
    </submittedName>
</protein>
<keyword evidence="2" id="KW-1185">Reference proteome</keyword>
<name>A0ABT0VF10_9LACO</name>
<gene>
    <name evidence="1" type="ORF">KAK10_00495</name>
</gene>
<proteinExistence type="predicted"/>
<dbReference type="EMBL" id="JAGMVS010000027">
    <property type="protein sequence ID" value="MCM2436431.1"/>
    <property type="molecule type" value="Genomic_DNA"/>
</dbReference>
<reference evidence="1" key="1">
    <citation type="submission" date="2021-04" db="EMBL/GenBank/DDBJ databases">
        <title>Taxonomic assessment of Weissella genus.</title>
        <authorList>
            <person name="Fanelli F."/>
            <person name="Chieffi D."/>
            <person name="Dell'Aquila A."/>
            <person name="Gyu-Sung C."/>
            <person name="Franz C.M.A.P."/>
            <person name="Fusco V."/>
        </authorList>
    </citation>
    <scope>NUCLEOTIDE SEQUENCE</scope>
    <source>
        <strain evidence="1">LMG 25373</strain>
    </source>
</reference>
<accession>A0ABT0VF10</accession>
<dbReference type="Proteomes" id="UP001057481">
    <property type="component" value="Unassembled WGS sequence"/>
</dbReference>
<sequence>MTHSNTFNYKAQKNATQLLSYDLISDANSLFHHQIKKQAADIFDDLDLNLSIFINIFISEKHS</sequence>
<dbReference type="RefSeq" id="WP_205144457.1">
    <property type="nucleotide sequence ID" value="NZ_JAFBDN010000061.1"/>
</dbReference>
<evidence type="ECO:0000313" key="2">
    <source>
        <dbReference type="Proteomes" id="UP001057481"/>
    </source>
</evidence>
<organism evidence="1 2">
    <name type="scientific">Periweissella beninensis</name>
    <dbReference type="NCBI Taxonomy" id="504936"/>
    <lineage>
        <taxon>Bacteria</taxon>
        <taxon>Bacillati</taxon>
        <taxon>Bacillota</taxon>
        <taxon>Bacilli</taxon>
        <taxon>Lactobacillales</taxon>
        <taxon>Lactobacillaceae</taxon>
        <taxon>Periweissella</taxon>
    </lineage>
</organism>